<dbReference type="NCBIfam" id="TIGR01549">
    <property type="entry name" value="HAD-SF-IA-v1"/>
    <property type="match status" value="1"/>
</dbReference>
<dbReference type="AlphaFoldDB" id="A0A1I2AHI1"/>
<dbReference type="SFLD" id="SFLDG01129">
    <property type="entry name" value="C1.5:_HAD__Beta-PGM__Phosphata"/>
    <property type="match status" value="1"/>
</dbReference>
<gene>
    <name evidence="1" type="ORF">SAMN05444380_11158</name>
</gene>
<dbReference type="NCBIfam" id="TIGR02254">
    <property type="entry name" value="YjjG_YfnB"/>
    <property type="match status" value="1"/>
</dbReference>
<name>A0A1I2AHI1_9BACT</name>
<evidence type="ECO:0000313" key="2">
    <source>
        <dbReference type="Proteomes" id="UP000181976"/>
    </source>
</evidence>
<dbReference type="InterPro" id="IPR023198">
    <property type="entry name" value="PGP-like_dom2"/>
</dbReference>
<keyword evidence="1" id="KW-0378">Hydrolase</keyword>
<dbReference type="PRINTS" id="PR00413">
    <property type="entry name" value="HADHALOGNASE"/>
</dbReference>
<dbReference type="RefSeq" id="WP_010526477.1">
    <property type="nucleotide sequence ID" value="NZ_AFSL01000009.1"/>
</dbReference>
<dbReference type="Gene3D" id="1.10.150.240">
    <property type="entry name" value="Putative phosphatase, domain 2"/>
    <property type="match status" value="1"/>
</dbReference>
<dbReference type="eggNOG" id="COG1011">
    <property type="taxonomic scope" value="Bacteria"/>
</dbReference>
<dbReference type="InterPro" id="IPR006439">
    <property type="entry name" value="HAD-SF_hydro_IA"/>
</dbReference>
<dbReference type="EMBL" id="FONA01000011">
    <property type="protein sequence ID" value="SFE43018.1"/>
    <property type="molecule type" value="Genomic_DNA"/>
</dbReference>
<dbReference type="PANTHER" id="PTHR47478:SF1">
    <property type="entry name" value="PYRIMIDINE 5'-NUCLEOTIDASE YJJG"/>
    <property type="match status" value="1"/>
</dbReference>
<dbReference type="STRING" id="385682.SAMN05444380_11158"/>
<organism evidence="1 2">
    <name type="scientific">Thermophagus xiamenensis</name>
    <dbReference type="NCBI Taxonomy" id="385682"/>
    <lineage>
        <taxon>Bacteria</taxon>
        <taxon>Pseudomonadati</taxon>
        <taxon>Bacteroidota</taxon>
        <taxon>Bacteroidia</taxon>
        <taxon>Marinilabiliales</taxon>
        <taxon>Marinilabiliaceae</taxon>
        <taxon>Thermophagus</taxon>
    </lineage>
</organism>
<dbReference type="SFLD" id="SFLDS00003">
    <property type="entry name" value="Haloacid_Dehalogenase"/>
    <property type="match status" value="1"/>
</dbReference>
<proteinExistence type="predicted"/>
<protein>
    <submittedName>
        <fullName evidence="1">Putative hydrolase of the HAD superfamily</fullName>
    </submittedName>
</protein>
<dbReference type="PANTHER" id="PTHR47478">
    <property type="match status" value="1"/>
</dbReference>
<accession>A0A1I2AHI1</accession>
<dbReference type="FunCoup" id="A0A1I2AHI1">
    <property type="interactions" value="102"/>
</dbReference>
<dbReference type="InterPro" id="IPR036412">
    <property type="entry name" value="HAD-like_sf"/>
</dbReference>
<sequence length="230" mass="27346">MKYKHLFFDLDHTIWDFDKNQILTLKKLFKDYQLEKYFRTFDNFFSRYKPINNRLWKDYQYGRISQKTLKTGRFYQTFLSVGLDDISMAEKFADDFVVFNSYQTNVIPHALDLLNYLKQKDYHLYIITNGFRETQISKLEKSGLSPFFEKTFISEDIGVHKPSPLFFEYSLKGANASKNESLVIGDSLENDIKGARDFGVDHVFFNPEKKPHNENVFKEISSLKELMEWL</sequence>
<reference evidence="1 2" key="1">
    <citation type="submission" date="2016-10" db="EMBL/GenBank/DDBJ databases">
        <authorList>
            <person name="de Groot N.N."/>
        </authorList>
    </citation>
    <scope>NUCLEOTIDE SEQUENCE [LARGE SCALE GENOMIC DNA]</scope>
    <source>
        <strain evidence="1 2">DSM 19012</strain>
    </source>
</reference>
<dbReference type="SFLD" id="SFLDG01135">
    <property type="entry name" value="C1.5.6:_HAD__Beta-PGM__Phospha"/>
    <property type="match status" value="1"/>
</dbReference>
<dbReference type="SUPFAM" id="SSF56784">
    <property type="entry name" value="HAD-like"/>
    <property type="match status" value="1"/>
</dbReference>
<dbReference type="GO" id="GO:0008253">
    <property type="term" value="F:5'-nucleotidase activity"/>
    <property type="evidence" value="ECO:0007669"/>
    <property type="project" value="InterPro"/>
</dbReference>
<dbReference type="InParanoid" id="A0A1I2AHI1"/>
<dbReference type="InterPro" id="IPR023214">
    <property type="entry name" value="HAD_sf"/>
</dbReference>
<keyword evidence="2" id="KW-1185">Reference proteome</keyword>
<dbReference type="Pfam" id="PF13419">
    <property type="entry name" value="HAD_2"/>
    <property type="match status" value="1"/>
</dbReference>
<evidence type="ECO:0000313" key="1">
    <source>
        <dbReference type="EMBL" id="SFE43018.1"/>
    </source>
</evidence>
<dbReference type="Proteomes" id="UP000181976">
    <property type="component" value="Unassembled WGS sequence"/>
</dbReference>
<dbReference type="InterPro" id="IPR052550">
    <property type="entry name" value="Pyrimidine_5'-ntase_YjjG"/>
</dbReference>
<dbReference type="OrthoDB" id="9802350at2"/>
<dbReference type="InterPro" id="IPR041492">
    <property type="entry name" value="HAD_2"/>
</dbReference>
<dbReference type="InterPro" id="IPR011951">
    <property type="entry name" value="HAD-SF_hydro_IA_YjjG/PynA"/>
</dbReference>
<dbReference type="Gene3D" id="3.40.50.1000">
    <property type="entry name" value="HAD superfamily/HAD-like"/>
    <property type="match status" value="1"/>
</dbReference>